<dbReference type="InterPro" id="IPR003776">
    <property type="entry name" value="YcaO-like_dom"/>
</dbReference>
<dbReference type="Pfam" id="PF18381">
    <property type="entry name" value="YcaO_C"/>
    <property type="match status" value="2"/>
</dbReference>
<sequence>MTSPEHFIPGKDASLEQSIATLRSKLSALGFHLEERSWLNPVEGVWSVHVRDHDCALLFSNGKGTSELAARASALGEFVERLSTHYFWTHFYLGESIAHRAHVHASGERWFPLNGDAWPEGLLNPELRAFYNPHEAVPAAQLVDLNSGNVARGICALPYQRLSDGATAYFPVNLIGNLYVSNGMSAGNTLMEVRTQALSEIFERHVKFRIIREALCLPDVPEDVIARYPHIAAGIRGLREAGFGIVVKDASLGGRYPVMNVTLLHPGDQGCFASFGAHPHFEIALERALTELLQGRALDALAGFPAPGFDRDEIADPQNLEIHFVDSSGVLSWEFLRNTPDFAFADWNFGAATEQDYHGSVAALHAEGHQIYVADFTQLGVYACRILVPGVSEIYPVDELEYENNSVGIALRADIARLPELSGDECVALYDQIVELELADERPVSVLIGLAPDPDTAWAGLKIGELKLLLALASGDDDAILEGCAWLAQYGQRSPERLKVFRCIADLLKLQDASEGVNESGVAEQRAQRVSIKAQSTAVPVGTARAYNTERNAEWDDLGATSGHGGFVHTLSLYAPALRLLFGSHTLDLALALLNQEQRFWGLTTLGPNFEASVNHSALLAAYRKVSG</sequence>
<dbReference type="PROSITE" id="PS51664">
    <property type="entry name" value="YCAO"/>
    <property type="match status" value="1"/>
</dbReference>
<reference evidence="2" key="1">
    <citation type="submission" date="2021-02" db="EMBL/GenBank/DDBJ databases">
        <title>Thiocyanate and organic carbon inputs drive convergent selection for specific autotrophic Afipia and Thiobacillus strains within complex microbiomes.</title>
        <authorList>
            <person name="Huddy R.J."/>
            <person name="Sachdeva R."/>
            <person name="Kadzinga F."/>
            <person name="Kantor R.S."/>
            <person name="Harrison S.T.L."/>
            <person name="Banfield J.F."/>
        </authorList>
    </citation>
    <scope>NUCLEOTIDE SEQUENCE</scope>
    <source>
        <strain evidence="2">SCN18_13_7_16_R3_B_64_19</strain>
    </source>
</reference>
<name>A0A8I1MVE1_THIA3</name>
<dbReference type="PANTHER" id="PTHR37809:SF1">
    <property type="entry name" value="RIBOSOMAL PROTEIN S12 METHYLTHIOTRANSFERASE ACCESSORY FACTOR YCAO"/>
    <property type="match status" value="1"/>
</dbReference>
<dbReference type="NCBIfam" id="NF040716">
    <property type="entry name" value="YcaO_for_S12"/>
    <property type="match status" value="1"/>
</dbReference>
<dbReference type="Gene3D" id="3.30.160.660">
    <property type="match status" value="1"/>
</dbReference>
<feature type="domain" description="YcaO" evidence="1">
    <location>
        <begin position="62"/>
        <end position="435"/>
    </location>
</feature>
<dbReference type="InterPro" id="IPR041080">
    <property type="entry name" value="YcaO_C"/>
</dbReference>
<organism evidence="2 3">
    <name type="scientific">Thiomonas arsenitoxydans (strain DSM 22701 / CIP 110005 / 3As)</name>
    <dbReference type="NCBI Taxonomy" id="426114"/>
    <lineage>
        <taxon>Bacteria</taxon>
        <taxon>Pseudomonadati</taxon>
        <taxon>Pseudomonadota</taxon>
        <taxon>Betaproteobacteria</taxon>
        <taxon>Burkholderiales</taxon>
        <taxon>Thiomonas</taxon>
    </lineage>
</organism>
<evidence type="ECO:0000313" key="3">
    <source>
        <dbReference type="Proteomes" id="UP000664800"/>
    </source>
</evidence>
<protein>
    <submittedName>
        <fullName evidence="2">YcaO-like family protein</fullName>
    </submittedName>
</protein>
<dbReference type="RefSeq" id="WP_276727919.1">
    <property type="nucleotide sequence ID" value="NZ_JAFKMR010000011.1"/>
</dbReference>
<proteinExistence type="predicted"/>
<dbReference type="Gene3D" id="3.30.1330.230">
    <property type="match status" value="1"/>
</dbReference>
<dbReference type="Pfam" id="PF02624">
    <property type="entry name" value="YcaO"/>
    <property type="match status" value="1"/>
</dbReference>
<dbReference type="PANTHER" id="PTHR37809">
    <property type="entry name" value="RIBOSOMAL PROTEIN S12 METHYLTHIOTRANSFERASE ACCESSORY FACTOR YCAO"/>
    <property type="match status" value="1"/>
</dbReference>
<dbReference type="EMBL" id="JAFKMR010000011">
    <property type="protein sequence ID" value="MBN8743311.1"/>
    <property type="molecule type" value="Genomic_DNA"/>
</dbReference>
<evidence type="ECO:0000313" key="2">
    <source>
        <dbReference type="EMBL" id="MBN8743311.1"/>
    </source>
</evidence>
<dbReference type="AlphaFoldDB" id="A0A8I1MVE1"/>
<gene>
    <name evidence="2" type="ORF">J0I24_03290</name>
</gene>
<comment type="caution">
    <text evidence="2">The sequence shown here is derived from an EMBL/GenBank/DDBJ whole genome shotgun (WGS) entry which is preliminary data.</text>
</comment>
<accession>A0A8I1MVE1</accession>
<dbReference type="Proteomes" id="UP000664800">
    <property type="component" value="Unassembled WGS sequence"/>
</dbReference>
<evidence type="ECO:0000259" key="1">
    <source>
        <dbReference type="PROSITE" id="PS51664"/>
    </source>
</evidence>
<dbReference type="NCBIfam" id="TIGR00702">
    <property type="entry name" value="YcaO-type kinase domain"/>
    <property type="match status" value="1"/>
</dbReference>